<dbReference type="EMBL" id="QRWX01000002">
    <property type="protein sequence ID" value="RGT55949.1"/>
    <property type="molecule type" value="Genomic_DNA"/>
</dbReference>
<feature type="transmembrane region" description="Helical" evidence="9">
    <location>
        <begin position="677"/>
        <end position="697"/>
    </location>
</feature>
<evidence type="ECO:0000259" key="13">
    <source>
        <dbReference type="Pfam" id="PF22599"/>
    </source>
</evidence>
<feature type="transmembrane region" description="Helical" evidence="9">
    <location>
        <begin position="599"/>
        <end position="621"/>
    </location>
</feature>
<dbReference type="GO" id="GO:0043952">
    <property type="term" value="P:protein transport by the Sec complex"/>
    <property type="evidence" value="ECO:0007669"/>
    <property type="project" value="UniProtKB-UniRule"/>
</dbReference>
<proteinExistence type="inferred from homology"/>
<dbReference type="SUPFAM" id="SSF82866">
    <property type="entry name" value="Multidrug efflux transporter AcrB transmembrane domain"/>
    <property type="match status" value="2"/>
</dbReference>
<dbReference type="HAMAP" id="MF_01464_B">
    <property type="entry name" value="SecF_B"/>
    <property type="match status" value="1"/>
</dbReference>
<comment type="subcellular location">
    <subcellularLocation>
        <location evidence="1 9">Cell membrane</location>
        <topology evidence="1 9">Multi-pass membrane protein</topology>
    </subcellularLocation>
</comment>
<protein>
    <recommendedName>
        <fullName evidence="9 10">Multifunctional fusion protein</fullName>
    </recommendedName>
    <domain>
        <recommendedName>
            <fullName evidence="9">Protein translocase subunit SecD</fullName>
        </recommendedName>
    </domain>
    <domain>
        <recommendedName>
            <fullName evidence="10">Protein-export membrane protein SecF</fullName>
        </recommendedName>
    </domain>
</protein>
<name>A0A412PEB1_9FIRM</name>
<comment type="similarity">
    <text evidence="9">Belongs to the SecD/SecF family. SecD subfamily.</text>
</comment>
<dbReference type="InterPro" id="IPR022645">
    <property type="entry name" value="SecD/SecF_bac"/>
</dbReference>
<evidence type="ECO:0000313" key="15">
    <source>
        <dbReference type="Proteomes" id="UP000284731"/>
    </source>
</evidence>
<organism evidence="14 15">
    <name type="scientific">Solobacterium moorei</name>
    <dbReference type="NCBI Taxonomy" id="102148"/>
    <lineage>
        <taxon>Bacteria</taxon>
        <taxon>Bacillati</taxon>
        <taxon>Bacillota</taxon>
        <taxon>Erysipelotrichia</taxon>
        <taxon>Erysipelotrichales</taxon>
        <taxon>Erysipelotrichaceae</taxon>
        <taxon>Solobacterium</taxon>
    </lineage>
</organism>
<feature type="domain" description="Protein translocase subunit SecDF P1" evidence="12">
    <location>
        <begin position="64"/>
        <end position="121"/>
    </location>
</feature>
<keyword evidence="7 9" id="KW-0811">Translocation</keyword>
<dbReference type="Pfam" id="PF21760">
    <property type="entry name" value="SecD_1st"/>
    <property type="match status" value="1"/>
</dbReference>
<comment type="function">
    <text evidence="9">Part of the Sec protein translocase complex. Interacts with the SecYEG preprotein conducting channel. SecDF uses the proton motive force (PMF) to complete protein translocation after the ATP-dependent function of SecA.</text>
</comment>
<dbReference type="NCBIfam" id="TIGR00916">
    <property type="entry name" value="2A0604s01"/>
    <property type="match status" value="1"/>
</dbReference>
<evidence type="ECO:0000256" key="4">
    <source>
        <dbReference type="ARBA" id="ARBA00022692"/>
    </source>
</evidence>
<dbReference type="GO" id="GO:0015450">
    <property type="term" value="F:protein-transporting ATPase activity"/>
    <property type="evidence" value="ECO:0007669"/>
    <property type="project" value="InterPro"/>
</dbReference>
<dbReference type="InterPro" id="IPR005791">
    <property type="entry name" value="SecD"/>
</dbReference>
<keyword evidence="8 9" id="KW-0472">Membrane</keyword>
<feature type="transmembrane region" description="Helical" evidence="9">
    <location>
        <begin position="385"/>
        <end position="404"/>
    </location>
</feature>
<feature type="domain" description="Protein export membrane protein SecD/SecF C-terminal" evidence="11">
    <location>
        <begin position="561"/>
        <end position="734"/>
    </location>
</feature>
<feature type="transmembrane region" description="Helical" evidence="9">
    <location>
        <begin position="312"/>
        <end position="333"/>
    </location>
</feature>
<dbReference type="NCBIfam" id="TIGR01129">
    <property type="entry name" value="secD"/>
    <property type="match status" value="1"/>
</dbReference>
<feature type="transmembrane region" description="Helical" evidence="9">
    <location>
        <begin position="457"/>
        <end position="478"/>
    </location>
</feature>
<comment type="similarity">
    <text evidence="10">Belongs to the SecD/SecF family. SecF subfamily.</text>
</comment>
<feature type="transmembrane region" description="Helical" evidence="9">
    <location>
        <begin position="627"/>
        <end position="648"/>
    </location>
</feature>
<feature type="transmembrane region" description="Helical" evidence="9">
    <location>
        <begin position="258"/>
        <end position="279"/>
    </location>
</feature>
<dbReference type="Pfam" id="PF22599">
    <property type="entry name" value="SecDF_P1_head"/>
    <property type="match status" value="1"/>
</dbReference>
<feature type="transmembrane region" description="Helical" evidence="9">
    <location>
        <begin position="286"/>
        <end position="306"/>
    </location>
</feature>
<evidence type="ECO:0000256" key="1">
    <source>
        <dbReference type="ARBA" id="ARBA00004651"/>
    </source>
</evidence>
<dbReference type="AlphaFoldDB" id="A0A412PEB1"/>
<sequence length="766" mass="82705">MAKNTTKKSKLAVFVLIVLLLGTLIGTTIRSIISSLNLGLDLRGGFEILYQVEPLNEGATVDMSAVINSISKRINVLGVSEPQITVEGNNRVRVQIAGAKDLETARELIGTTANLTFRDVDNNELADSSILQEGGASLAYKDGEPIVSLKIADKEKFAAMTKAIAKKGKGANVMIVWLDWQDGDTYAAEAAKAKNGEEPKYISAASVQSEINGDCIISGNFTEDSARTLANLINSGSLPVKLTELSSNVVSASYGADALQVTALAGVIGVAIVMVVMIFVYRLPGLISSIMLAFYVWAVFGIYSLMGAVFTLSGIGALVLGVGMTVDANIINYERIRQELYKGRSVRAAVAEGGKLSFAAIFDAQFTTLLAALIMYIWGTGTVKGFATMLIITVVMTLLLNVGFSKWLLSLIVDSGICDGKPGLFAVKKNQIPDVSKGEKQFYTGAFKFDYMGKAKYAVAASVSIIVLSLALSFFNLAKGNGFLNLGIDFASGTKLTVTSEQVVNVSDVEAEMETLGYKGFSYQSAGEHTVYATTKASLDKEQLTTIKSAFEKKYGVEPGDNIVTPVVGSELVRSAVILTVVAWIAMLAYITFRYEFDYAFGCLVALVHDVLIVTAVFGILRLEVNIELISVLLTIIGYSINNSIIVFDRVREEVNLRNRIEPTEYRSIANEAIDEAIKMSLMSSLTTIIPVILLLIMGSSSIFTFVFAMLIGLIAGTSSSVFVAAYIWCLLREKSKPKQKITKQKKDKKVKKELLDEYTISGINA</sequence>
<dbReference type="InterPro" id="IPR054384">
    <property type="entry name" value="SecDF_P1_head"/>
</dbReference>
<feature type="transmembrane region" description="Helical" evidence="9">
    <location>
        <begin position="572"/>
        <end position="592"/>
    </location>
</feature>
<keyword evidence="6 9" id="KW-1133">Transmembrane helix</keyword>
<dbReference type="GO" id="GO:0065002">
    <property type="term" value="P:intracellular protein transmembrane transport"/>
    <property type="evidence" value="ECO:0007669"/>
    <property type="project" value="UniProtKB-UniRule"/>
</dbReference>
<evidence type="ECO:0000259" key="11">
    <source>
        <dbReference type="Pfam" id="PF02355"/>
    </source>
</evidence>
<evidence type="ECO:0000256" key="8">
    <source>
        <dbReference type="ARBA" id="ARBA00023136"/>
    </source>
</evidence>
<dbReference type="Pfam" id="PF07549">
    <property type="entry name" value="Sec_GG"/>
    <property type="match status" value="2"/>
</dbReference>
<dbReference type="InterPro" id="IPR022646">
    <property type="entry name" value="SecD/SecF_CS"/>
</dbReference>
<dbReference type="InterPro" id="IPR022813">
    <property type="entry name" value="SecD/SecF_arch_bac"/>
</dbReference>
<dbReference type="Gene3D" id="3.30.70.3220">
    <property type="match status" value="1"/>
</dbReference>
<dbReference type="InterPro" id="IPR055344">
    <property type="entry name" value="SecD_SecF_C_bact"/>
</dbReference>
<evidence type="ECO:0000259" key="12">
    <source>
        <dbReference type="Pfam" id="PF21760"/>
    </source>
</evidence>
<dbReference type="PANTHER" id="PTHR30081">
    <property type="entry name" value="PROTEIN-EXPORT MEMBRANE PROTEIN SEC"/>
    <property type="match status" value="1"/>
</dbReference>
<feature type="domain" description="SecDF P1 head subdomain" evidence="13">
    <location>
        <begin position="129"/>
        <end position="240"/>
    </location>
</feature>
<accession>A0A412PEB1</accession>
<keyword evidence="5 9" id="KW-0653">Protein transport</keyword>
<comment type="caution">
    <text evidence="9">Lacks conserved residue(s) required for the propagation of feature annotation.</text>
</comment>
<dbReference type="InterPro" id="IPR005665">
    <property type="entry name" value="SecF_bac"/>
</dbReference>
<evidence type="ECO:0000256" key="9">
    <source>
        <dbReference type="HAMAP-Rule" id="MF_01463"/>
    </source>
</evidence>
<dbReference type="PANTHER" id="PTHR30081:SF1">
    <property type="entry name" value="PROTEIN TRANSLOCASE SUBUNIT SECD"/>
    <property type="match status" value="1"/>
</dbReference>
<comment type="subunit">
    <text evidence="10">Forms a complex with SecD. Part of the essential Sec protein translocation apparatus which comprises SecA, SecYEG and auxiliary proteins SecDF. Other proteins may also be involved.</text>
</comment>
<feature type="transmembrane region" description="Helical" evidence="9">
    <location>
        <begin position="354"/>
        <end position="379"/>
    </location>
</feature>
<evidence type="ECO:0000256" key="5">
    <source>
        <dbReference type="ARBA" id="ARBA00022927"/>
    </source>
</evidence>
<dbReference type="InterPro" id="IPR048631">
    <property type="entry name" value="SecD_1st"/>
</dbReference>
<dbReference type="RefSeq" id="WP_118764559.1">
    <property type="nucleotide sequence ID" value="NZ_CABJCF010000002.1"/>
</dbReference>
<dbReference type="NCBIfam" id="TIGR00966">
    <property type="entry name" value="transloc_SecF"/>
    <property type="match status" value="1"/>
</dbReference>
<dbReference type="HAMAP" id="MF_01463_B">
    <property type="entry name" value="SecD_B"/>
    <property type="match status" value="1"/>
</dbReference>
<keyword evidence="2 9" id="KW-0813">Transport</keyword>
<evidence type="ECO:0000313" key="14">
    <source>
        <dbReference type="EMBL" id="RGT55949.1"/>
    </source>
</evidence>
<comment type="caution">
    <text evidence="14">The sequence shown here is derived from an EMBL/GenBank/DDBJ whole genome shotgun (WGS) entry which is preliminary data.</text>
</comment>
<dbReference type="GO" id="GO:0006605">
    <property type="term" value="P:protein targeting"/>
    <property type="evidence" value="ECO:0007669"/>
    <property type="project" value="UniProtKB-UniRule"/>
</dbReference>
<evidence type="ECO:0000256" key="10">
    <source>
        <dbReference type="HAMAP-Rule" id="MF_01464"/>
    </source>
</evidence>
<evidence type="ECO:0000256" key="2">
    <source>
        <dbReference type="ARBA" id="ARBA00022448"/>
    </source>
</evidence>
<dbReference type="GO" id="GO:0005886">
    <property type="term" value="C:plasma membrane"/>
    <property type="evidence" value="ECO:0007669"/>
    <property type="project" value="UniProtKB-SubCell"/>
</dbReference>
<dbReference type="Proteomes" id="UP000284731">
    <property type="component" value="Unassembled WGS sequence"/>
</dbReference>
<comment type="subunit">
    <text evidence="9">Forms a complex with SecF. Part of the essential Sec protein translocation apparatus which comprises SecA, SecYEG and auxiliary proteins SecDF. Other proteins may also be involved.</text>
</comment>
<dbReference type="InterPro" id="IPR048634">
    <property type="entry name" value="SecD_SecF_C"/>
</dbReference>
<dbReference type="Gene3D" id="1.20.1640.10">
    <property type="entry name" value="Multidrug efflux transporter AcrB transmembrane domain"/>
    <property type="match status" value="2"/>
</dbReference>
<evidence type="ECO:0000256" key="6">
    <source>
        <dbReference type="ARBA" id="ARBA00022989"/>
    </source>
</evidence>
<feature type="domain" description="Protein export membrane protein SecD/SecF C-terminal" evidence="11">
    <location>
        <begin position="242"/>
        <end position="397"/>
    </location>
</feature>
<keyword evidence="4 9" id="KW-0812">Transmembrane</keyword>
<evidence type="ECO:0000256" key="3">
    <source>
        <dbReference type="ARBA" id="ARBA00022475"/>
    </source>
</evidence>
<keyword evidence="3 9" id="KW-1003">Cell membrane</keyword>
<dbReference type="PRINTS" id="PR01755">
    <property type="entry name" value="SECFTRNLCASE"/>
</dbReference>
<feature type="transmembrane region" description="Helical" evidence="9">
    <location>
        <begin position="703"/>
        <end position="732"/>
    </location>
</feature>
<reference evidence="14 15" key="1">
    <citation type="submission" date="2018-08" db="EMBL/GenBank/DDBJ databases">
        <title>A genome reference for cultivated species of the human gut microbiota.</title>
        <authorList>
            <person name="Zou Y."/>
            <person name="Xue W."/>
            <person name="Luo G."/>
        </authorList>
    </citation>
    <scope>NUCLEOTIDE SEQUENCE [LARGE SCALE GENOMIC DNA]</scope>
    <source>
        <strain evidence="14 15">AF18-46</strain>
    </source>
</reference>
<dbReference type="Pfam" id="PF02355">
    <property type="entry name" value="SecD_SecF_C"/>
    <property type="match status" value="2"/>
</dbReference>
<gene>
    <name evidence="9 14" type="primary">secD</name>
    <name evidence="10" type="synonym">secF</name>
    <name evidence="14" type="ORF">DWX20_03845</name>
</gene>
<evidence type="ECO:0000256" key="7">
    <source>
        <dbReference type="ARBA" id="ARBA00023010"/>
    </source>
</evidence>